<evidence type="ECO:0000313" key="3">
    <source>
        <dbReference type="Proteomes" id="UP000243096"/>
    </source>
</evidence>
<gene>
    <name evidence="2" type="ORF">B0O95_11713</name>
</gene>
<dbReference type="AlphaFoldDB" id="A0A2P5K7K6"/>
<evidence type="ECO:0000256" key="1">
    <source>
        <dbReference type="SAM" id="MobiDB-lite"/>
    </source>
</evidence>
<sequence length="71" mass="7433">MERKSKDAPAKPGDARSPQPAGAPRQRLDVPTAADRRLTEAQKATMTGHPPPPTNAGQEPLPAPNDVGEDA</sequence>
<protein>
    <submittedName>
        <fullName evidence="2">Uncharacterized protein</fullName>
    </submittedName>
</protein>
<dbReference type="OrthoDB" id="9872107at2"/>
<name>A0A2P5K7K6_9BURK</name>
<accession>A0A2P5K7K6</accession>
<reference evidence="2 3" key="1">
    <citation type="submission" date="2018-01" db="EMBL/GenBank/DDBJ databases">
        <title>Genomic Encyclopedia of Type Strains, Phase III (KMG-III): the genomes of soil and plant-associated and newly described type strains.</title>
        <authorList>
            <person name="Whitman W."/>
        </authorList>
    </citation>
    <scope>NUCLEOTIDE SEQUENCE [LARGE SCALE GENOMIC DNA]</scope>
    <source>
        <strain evidence="2 3">HKI456</strain>
    </source>
</reference>
<dbReference type="EMBL" id="PRDW01000017">
    <property type="protein sequence ID" value="PPB81927.1"/>
    <property type="molecule type" value="Genomic_DNA"/>
</dbReference>
<feature type="region of interest" description="Disordered" evidence="1">
    <location>
        <begin position="1"/>
        <end position="71"/>
    </location>
</feature>
<dbReference type="Proteomes" id="UP000243096">
    <property type="component" value="Unassembled WGS sequence"/>
</dbReference>
<evidence type="ECO:0000313" key="2">
    <source>
        <dbReference type="EMBL" id="PPB81927.1"/>
    </source>
</evidence>
<proteinExistence type="predicted"/>
<comment type="caution">
    <text evidence="2">The sequence shown here is derived from an EMBL/GenBank/DDBJ whole genome shotgun (WGS) entry which is preliminary data.</text>
</comment>
<dbReference type="RefSeq" id="WP_146064084.1">
    <property type="nucleotide sequence ID" value="NZ_CP062179.1"/>
</dbReference>
<organism evidence="2 3">
    <name type="scientific">Mycetohabitans endofungorum</name>
    <dbReference type="NCBI Taxonomy" id="417203"/>
    <lineage>
        <taxon>Bacteria</taxon>
        <taxon>Pseudomonadati</taxon>
        <taxon>Pseudomonadota</taxon>
        <taxon>Betaproteobacteria</taxon>
        <taxon>Burkholderiales</taxon>
        <taxon>Burkholderiaceae</taxon>
        <taxon>Mycetohabitans</taxon>
    </lineage>
</organism>
<keyword evidence="3" id="KW-1185">Reference proteome</keyword>